<dbReference type="SUPFAM" id="SSF56112">
    <property type="entry name" value="Protein kinase-like (PK-like)"/>
    <property type="match status" value="1"/>
</dbReference>
<dbReference type="InterPro" id="IPR011009">
    <property type="entry name" value="Kinase-like_dom_sf"/>
</dbReference>
<comment type="catalytic activity">
    <reaction evidence="8">
        <text>L-seryl-[protein] + ATP = O-phospho-L-seryl-[protein] + ADP + H(+)</text>
        <dbReference type="Rhea" id="RHEA:17989"/>
        <dbReference type="Rhea" id="RHEA-COMP:9863"/>
        <dbReference type="Rhea" id="RHEA-COMP:11604"/>
        <dbReference type="ChEBI" id="CHEBI:15378"/>
        <dbReference type="ChEBI" id="CHEBI:29999"/>
        <dbReference type="ChEBI" id="CHEBI:30616"/>
        <dbReference type="ChEBI" id="CHEBI:83421"/>
        <dbReference type="ChEBI" id="CHEBI:456216"/>
        <dbReference type="EC" id="2.7.11.1"/>
    </reaction>
</comment>
<keyword evidence="6 9" id="KW-0067">ATP-binding</keyword>
<sequence>MVMIPFFRINIYPPGCLLGGYKVIRLIGEGRFGICYLVNLDGKKYILKEIKPKAIKKSGNKIIFEQEILSSIDHSSIPRIIDTIKNDNIYAYILEYKKGKTIEDMIFGDNHIFTNAEIYKIGIKLIGIIKYLHERNIVHRDIRLPNVIIDEEDVYLIDFGLARLVNNERYTPSVDFSYLGHLLLYLYYSSFKKTNKKSKPWYDELELTEKEMIFLKKLIGIQERYKSVIDVEYDFHQISKNYLQNML</sequence>
<evidence type="ECO:0000256" key="8">
    <source>
        <dbReference type="ARBA" id="ARBA00048679"/>
    </source>
</evidence>
<dbReference type="GO" id="GO:0106310">
    <property type="term" value="F:protein serine kinase activity"/>
    <property type="evidence" value="ECO:0007669"/>
    <property type="project" value="RHEA"/>
</dbReference>
<dbReference type="Proteomes" id="UP000237798">
    <property type="component" value="Unassembled WGS sequence"/>
</dbReference>
<evidence type="ECO:0000259" key="10">
    <source>
        <dbReference type="PROSITE" id="PS50011"/>
    </source>
</evidence>
<keyword evidence="2" id="KW-0723">Serine/threonine-protein kinase</keyword>
<evidence type="ECO:0000256" key="4">
    <source>
        <dbReference type="ARBA" id="ARBA00022741"/>
    </source>
</evidence>
<keyword evidence="5 11" id="KW-0418">Kinase</keyword>
<dbReference type="AlphaFoldDB" id="A0A2T0BQH6"/>
<dbReference type="PROSITE" id="PS50011">
    <property type="entry name" value="PROTEIN_KINASE_DOM"/>
    <property type="match status" value="1"/>
</dbReference>
<evidence type="ECO:0000256" key="6">
    <source>
        <dbReference type="ARBA" id="ARBA00022840"/>
    </source>
</evidence>
<dbReference type="Gene3D" id="1.10.510.10">
    <property type="entry name" value="Transferase(Phosphotransferase) domain 1"/>
    <property type="match status" value="1"/>
</dbReference>
<name>A0A2T0BQH6_9CLOT</name>
<evidence type="ECO:0000256" key="3">
    <source>
        <dbReference type="ARBA" id="ARBA00022679"/>
    </source>
</evidence>
<dbReference type="Gene3D" id="3.30.200.20">
    <property type="entry name" value="Phosphorylase Kinase, domain 1"/>
    <property type="match status" value="1"/>
</dbReference>
<accession>A0A2T0BQH6</accession>
<organism evidence="11 12">
    <name type="scientific">Clostridium luticellarii</name>
    <dbReference type="NCBI Taxonomy" id="1691940"/>
    <lineage>
        <taxon>Bacteria</taxon>
        <taxon>Bacillati</taxon>
        <taxon>Bacillota</taxon>
        <taxon>Clostridia</taxon>
        <taxon>Eubacteriales</taxon>
        <taxon>Clostridiaceae</taxon>
        <taxon>Clostridium</taxon>
    </lineage>
</organism>
<dbReference type="OrthoDB" id="9788659at2"/>
<evidence type="ECO:0000256" key="2">
    <source>
        <dbReference type="ARBA" id="ARBA00022527"/>
    </source>
</evidence>
<evidence type="ECO:0000256" key="1">
    <source>
        <dbReference type="ARBA" id="ARBA00012513"/>
    </source>
</evidence>
<comment type="catalytic activity">
    <reaction evidence="7">
        <text>L-threonyl-[protein] + ATP = O-phospho-L-threonyl-[protein] + ADP + H(+)</text>
        <dbReference type="Rhea" id="RHEA:46608"/>
        <dbReference type="Rhea" id="RHEA-COMP:11060"/>
        <dbReference type="Rhea" id="RHEA-COMP:11605"/>
        <dbReference type="ChEBI" id="CHEBI:15378"/>
        <dbReference type="ChEBI" id="CHEBI:30013"/>
        <dbReference type="ChEBI" id="CHEBI:30616"/>
        <dbReference type="ChEBI" id="CHEBI:61977"/>
        <dbReference type="ChEBI" id="CHEBI:456216"/>
        <dbReference type="EC" id="2.7.11.1"/>
    </reaction>
</comment>
<keyword evidence="3 11" id="KW-0808">Transferase</keyword>
<dbReference type="Pfam" id="PF00069">
    <property type="entry name" value="Pkinase"/>
    <property type="match status" value="1"/>
</dbReference>
<dbReference type="PROSITE" id="PS00107">
    <property type="entry name" value="PROTEIN_KINASE_ATP"/>
    <property type="match status" value="1"/>
</dbReference>
<evidence type="ECO:0000256" key="5">
    <source>
        <dbReference type="ARBA" id="ARBA00022777"/>
    </source>
</evidence>
<dbReference type="RefSeq" id="WP_106008443.1">
    <property type="nucleotide sequence ID" value="NZ_PVXP01000008.1"/>
</dbReference>
<dbReference type="InterPro" id="IPR017441">
    <property type="entry name" value="Protein_kinase_ATP_BS"/>
</dbReference>
<evidence type="ECO:0000256" key="7">
    <source>
        <dbReference type="ARBA" id="ARBA00047899"/>
    </source>
</evidence>
<evidence type="ECO:0000313" key="11">
    <source>
        <dbReference type="EMBL" id="PRR86130.1"/>
    </source>
</evidence>
<proteinExistence type="predicted"/>
<comment type="caution">
    <text evidence="11">The sequence shown here is derived from an EMBL/GenBank/DDBJ whole genome shotgun (WGS) entry which is preliminary data.</text>
</comment>
<keyword evidence="12" id="KW-1185">Reference proteome</keyword>
<dbReference type="PANTHER" id="PTHR24363">
    <property type="entry name" value="SERINE/THREONINE PROTEIN KINASE"/>
    <property type="match status" value="1"/>
</dbReference>
<dbReference type="GO" id="GO:0005524">
    <property type="term" value="F:ATP binding"/>
    <property type="evidence" value="ECO:0007669"/>
    <property type="project" value="UniProtKB-UniRule"/>
</dbReference>
<gene>
    <name evidence="11" type="primary">prkC_2</name>
    <name evidence="11" type="ORF">CLLU_09620</name>
</gene>
<dbReference type="EC" id="2.7.11.1" evidence="1"/>
<reference evidence="11 12" key="1">
    <citation type="submission" date="2018-03" db="EMBL/GenBank/DDBJ databases">
        <title>Genome sequence of Clostridium luticellarii DSM 29923.</title>
        <authorList>
            <person name="Poehlein A."/>
            <person name="Daniel R."/>
        </authorList>
    </citation>
    <scope>NUCLEOTIDE SEQUENCE [LARGE SCALE GENOMIC DNA]</scope>
    <source>
        <strain evidence="11 12">DSM 29923</strain>
    </source>
</reference>
<feature type="binding site" evidence="9">
    <location>
        <position position="57"/>
    </location>
    <ligand>
        <name>ATP</name>
        <dbReference type="ChEBI" id="CHEBI:30616"/>
    </ligand>
</feature>
<dbReference type="EMBL" id="PVXP01000008">
    <property type="protein sequence ID" value="PRR86130.1"/>
    <property type="molecule type" value="Genomic_DNA"/>
</dbReference>
<dbReference type="InterPro" id="IPR000719">
    <property type="entry name" value="Prot_kinase_dom"/>
</dbReference>
<evidence type="ECO:0000256" key="9">
    <source>
        <dbReference type="PROSITE-ProRule" id="PRU10141"/>
    </source>
</evidence>
<protein>
    <recommendedName>
        <fullName evidence="1">non-specific serine/threonine protein kinase</fullName>
        <ecNumber evidence="1">2.7.11.1</ecNumber>
    </recommendedName>
</protein>
<dbReference type="GO" id="GO:0004674">
    <property type="term" value="F:protein serine/threonine kinase activity"/>
    <property type="evidence" value="ECO:0007669"/>
    <property type="project" value="UniProtKB-KW"/>
</dbReference>
<dbReference type="PANTHER" id="PTHR24363:SF0">
    <property type="entry name" value="SERINE_THREONINE KINASE LIKE DOMAIN CONTAINING 1"/>
    <property type="match status" value="1"/>
</dbReference>
<keyword evidence="4 9" id="KW-0547">Nucleotide-binding</keyword>
<feature type="domain" description="Protein kinase" evidence="10">
    <location>
        <begin position="21"/>
        <end position="247"/>
    </location>
</feature>
<evidence type="ECO:0000313" key="12">
    <source>
        <dbReference type="Proteomes" id="UP000237798"/>
    </source>
</evidence>
<dbReference type="SMART" id="SM00220">
    <property type="entry name" value="S_TKc"/>
    <property type="match status" value="1"/>
</dbReference>